<keyword evidence="4" id="KW-1185">Reference proteome</keyword>
<evidence type="ECO:0000313" key="4">
    <source>
        <dbReference type="Proteomes" id="UP000030101"/>
    </source>
</evidence>
<dbReference type="Pfam" id="PF05693">
    <property type="entry name" value="Glycogen_syn"/>
    <property type="match status" value="2"/>
</dbReference>
<comment type="caution">
    <text evidence="3">The sequence shown here is derived from an EMBL/GenBank/DDBJ whole genome shotgun (WGS) entry which is preliminary data.</text>
</comment>
<proteinExistence type="predicted"/>
<evidence type="ECO:0000256" key="1">
    <source>
        <dbReference type="ARBA" id="ARBA00022676"/>
    </source>
</evidence>
<sequence>MKNLNNNSRKNSLSASFVFETSWEVCYKVGGIHTVLSTRARTMVEGHGADNILFVGPLFGDGDLAKREFVPFSSKRGKHGKWFSWAEEASERLNLPIRVGQWNVPGQPFVALVDHSALFEQKGILYYEAWERYGIDGNVGYGDYDESCLFSTAAAMVMKDAYDHLLSQEQKANALAIFNEWMTGFGLLYLKTHAPEIRRIFITHATSTGRSICSNGKPLYSELPAYNGDQMAWELNIQGKHNIEKAAVHHADGFGTVSEVTDKECAQLLQKKADVVLPNGFEPDFVPATSASRSRLRKRARTRLIEIASKLYGEEIPEDTFIAITSGRGEFRNKGVDMFLDVMGRLSEQLPEGASVLAVILVPGWIESPRADLEYALTEKKTHTAPMQHRYITHWLHNLHTDPIVNKIEEMNGYWDRKVKVLYIPSYLNGHDGILNLSYYDTLVGADLSLFPSYYEPWGYTPLESLAFGVPSITTDLAGFGSWVNTLSEDQPKLNTGGCFVAHREDYNYNASVDQIVSATLSYLNCFYDKKTQKIAKSARTIASHAEWSKFYKHYLELYSRVLSNE</sequence>
<dbReference type="PANTHER" id="PTHR10176">
    <property type="entry name" value="GLYCOGEN SYNTHASE"/>
    <property type="match status" value="1"/>
</dbReference>
<reference evidence="3 4" key="1">
    <citation type="submission" date="2014-08" db="EMBL/GenBank/DDBJ databases">
        <title>Porphyromonas canoris strain:OH2762 Genome sequencing.</title>
        <authorList>
            <person name="Wallis C."/>
            <person name="Deusch O."/>
            <person name="O'Flynn C."/>
            <person name="Davis I."/>
            <person name="Jospin G."/>
            <person name="Darling A.E."/>
            <person name="Coil D.A."/>
            <person name="Alexiev A."/>
            <person name="Horsfall A."/>
            <person name="Kirkwood N."/>
            <person name="Harris S."/>
            <person name="Eisen J.A."/>
        </authorList>
    </citation>
    <scope>NUCLEOTIDE SEQUENCE [LARGE SCALE GENOMIC DNA]</scope>
    <source>
        <strain evidence="4">COT-108 OH2762</strain>
    </source>
</reference>
<name>A0ABR4XLF7_9PORP</name>
<dbReference type="Proteomes" id="UP000030101">
    <property type="component" value="Unassembled WGS sequence"/>
</dbReference>
<dbReference type="InterPro" id="IPR008631">
    <property type="entry name" value="Glycogen_synth"/>
</dbReference>
<dbReference type="SUPFAM" id="SSF53756">
    <property type="entry name" value="UDP-Glycosyltransferase/glycogen phosphorylase"/>
    <property type="match status" value="1"/>
</dbReference>
<organism evidence="3 4">
    <name type="scientific">Porphyromonas canoris</name>
    <dbReference type="NCBI Taxonomy" id="36875"/>
    <lineage>
        <taxon>Bacteria</taxon>
        <taxon>Pseudomonadati</taxon>
        <taxon>Bacteroidota</taxon>
        <taxon>Bacteroidia</taxon>
        <taxon>Bacteroidales</taxon>
        <taxon>Porphyromonadaceae</taxon>
        <taxon>Porphyromonas</taxon>
    </lineage>
</organism>
<dbReference type="RefSeq" id="WP_036790218.1">
    <property type="nucleotide sequence ID" value="NZ_JQZV01000008.1"/>
</dbReference>
<gene>
    <name evidence="3" type="ORF">HQ43_04470</name>
</gene>
<dbReference type="Gene3D" id="3.40.50.2000">
    <property type="entry name" value="Glycogen Phosphorylase B"/>
    <property type="match status" value="2"/>
</dbReference>
<keyword evidence="2" id="KW-0808">Transferase</keyword>
<protein>
    <recommendedName>
        <fullName evidence="5">Glycogen synthase</fullName>
    </recommendedName>
</protein>
<accession>A0ABR4XLF7</accession>
<evidence type="ECO:0000256" key="2">
    <source>
        <dbReference type="ARBA" id="ARBA00022679"/>
    </source>
</evidence>
<evidence type="ECO:0000313" key="3">
    <source>
        <dbReference type="EMBL" id="KGN92745.1"/>
    </source>
</evidence>
<evidence type="ECO:0008006" key="5">
    <source>
        <dbReference type="Google" id="ProtNLM"/>
    </source>
</evidence>
<dbReference type="PANTHER" id="PTHR10176:SF3">
    <property type="entry name" value="GLYCOGEN [STARCH] SYNTHASE"/>
    <property type="match status" value="1"/>
</dbReference>
<keyword evidence="1" id="KW-0328">Glycosyltransferase</keyword>
<dbReference type="EMBL" id="JQZV01000008">
    <property type="protein sequence ID" value="KGN92745.1"/>
    <property type="molecule type" value="Genomic_DNA"/>
</dbReference>